<evidence type="ECO:0000313" key="5">
    <source>
        <dbReference type="EMBL" id="CAA9577632.1"/>
    </source>
</evidence>
<proteinExistence type="predicted"/>
<dbReference type="PROSITE" id="PS00146">
    <property type="entry name" value="BETA_LACTAMASE_A"/>
    <property type="match status" value="1"/>
</dbReference>
<evidence type="ECO:0000259" key="4">
    <source>
        <dbReference type="Pfam" id="PF00144"/>
    </source>
</evidence>
<evidence type="ECO:0000256" key="1">
    <source>
        <dbReference type="ARBA" id="ARBA00004370"/>
    </source>
</evidence>
<comment type="subcellular location">
    <subcellularLocation>
        <location evidence="1">Membrane</location>
    </subcellularLocation>
</comment>
<gene>
    <name evidence="5" type="ORF">AVDCRST_MAG33-3242</name>
</gene>
<organism evidence="5">
    <name type="scientific">uncultured Thermomicrobiales bacterium</name>
    <dbReference type="NCBI Taxonomy" id="1645740"/>
    <lineage>
        <taxon>Bacteria</taxon>
        <taxon>Pseudomonadati</taxon>
        <taxon>Thermomicrobiota</taxon>
        <taxon>Thermomicrobia</taxon>
        <taxon>Thermomicrobiales</taxon>
        <taxon>environmental samples</taxon>
    </lineage>
</organism>
<evidence type="ECO:0000256" key="2">
    <source>
        <dbReference type="ARBA" id="ARBA00023136"/>
    </source>
</evidence>
<accession>A0A6J4VJC4</accession>
<name>A0A6J4VJC4_9BACT</name>
<dbReference type="SUPFAM" id="SSF56601">
    <property type="entry name" value="beta-lactamase/transpeptidase-like"/>
    <property type="match status" value="1"/>
</dbReference>
<dbReference type="InterPro" id="IPR023650">
    <property type="entry name" value="Beta-lactam_class-A_AS"/>
</dbReference>
<dbReference type="Gene3D" id="3.40.710.10">
    <property type="entry name" value="DD-peptidase/beta-lactamase superfamily"/>
    <property type="match status" value="1"/>
</dbReference>
<dbReference type="GO" id="GO:0016020">
    <property type="term" value="C:membrane"/>
    <property type="evidence" value="ECO:0007669"/>
    <property type="project" value="UniProtKB-SubCell"/>
</dbReference>
<dbReference type="InterPro" id="IPR012338">
    <property type="entry name" value="Beta-lactam/transpept-like"/>
</dbReference>
<sequence length="376" mass="41055">MIPSAMLGGMDDTSTTPARDDHGSDSAASGDRIRALLADHAAGSRFSGVCLVTRGDETLVHEAHGLAHRGFGVPNTVHTRFDIASVTKVFTAAAILQLIEAGAITLDTTVMPFIGVSGTRIADDVTVFHCLTHTSGIADDADEEAGEVYEDLFVDRPNYAIRETADFLPQFANKDPVFAPGRGVRYNNCAFVLLGLVIERATGMSYRDYVREHVFARAGMTGADFCAMDGVHQDMAEHYKRIDHDGDRVEWRKNIYSYPPIGSPDGGATVTALDLERFTRAVTSGRLMGASESQLFQRPHVLVRQGQDDRLMNGFAFEFRVALDGQVRRMHKEGANAGVSSLLVRYPPNDLTVILLANIECDVWGILREIESLLPV</sequence>
<evidence type="ECO:0000256" key="3">
    <source>
        <dbReference type="SAM" id="MobiDB-lite"/>
    </source>
</evidence>
<dbReference type="PANTHER" id="PTHR46825:SF11">
    <property type="entry name" value="PENICILLIN-BINDING PROTEIN 4"/>
    <property type="match status" value="1"/>
</dbReference>
<dbReference type="Pfam" id="PF00144">
    <property type="entry name" value="Beta-lactamase"/>
    <property type="match status" value="1"/>
</dbReference>
<dbReference type="EMBL" id="CADCWK010000408">
    <property type="protein sequence ID" value="CAA9577632.1"/>
    <property type="molecule type" value="Genomic_DNA"/>
</dbReference>
<feature type="domain" description="Beta-lactamase-related" evidence="4">
    <location>
        <begin position="35"/>
        <end position="359"/>
    </location>
</feature>
<dbReference type="PANTHER" id="PTHR46825">
    <property type="entry name" value="D-ALANYL-D-ALANINE-CARBOXYPEPTIDASE/ENDOPEPTIDASE AMPH"/>
    <property type="match status" value="1"/>
</dbReference>
<protein>
    <submittedName>
        <fullName evidence="5">Beta-lactamase class C-like and penicillin binding proteins (PBPs) superfamily</fullName>
    </submittedName>
</protein>
<reference evidence="5" key="1">
    <citation type="submission" date="2020-02" db="EMBL/GenBank/DDBJ databases">
        <authorList>
            <person name="Meier V. D."/>
        </authorList>
    </citation>
    <scope>NUCLEOTIDE SEQUENCE</scope>
    <source>
        <strain evidence="5">AVDCRST_MAG33</strain>
    </source>
</reference>
<feature type="region of interest" description="Disordered" evidence="3">
    <location>
        <begin position="1"/>
        <end position="27"/>
    </location>
</feature>
<keyword evidence="2" id="KW-0472">Membrane</keyword>
<dbReference type="InterPro" id="IPR050491">
    <property type="entry name" value="AmpC-like"/>
</dbReference>
<dbReference type="AlphaFoldDB" id="A0A6J4VJC4"/>
<dbReference type="InterPro" id="IPR001466">
    <property type="entry name" value="Beta-lactam-related"/>
</dbReference>